<keyword evidence="10" id="KW-1185">Reference proteome</keyword>
<evidence type="ECO:0008006" key="11">
    <source>
        <dbReference type="Google" id="ProtNLM"/>
    </source>
</evidence>
<evidence type="ECO:0000256" key="3">
    <source>
        <dbReference type="ARBA" id="ARBA00023054"/>
    </source>
</evidence>
<protein>
    <recommendedName>
        <fullName evidence="11">HlyD family secretion protein</fullName>
    </recommendedName>
</protein>
<name>A0ABP9E7C7_9GAMM</name>
<evidence type="ECO:0000259" key="7">
    <source>
        <dbReference type="Pfam" id="PF25917"/>
    </source>
</evidence>
<sequence>MKKLIIVSAVALALGGAMLWPTQEATGQISYQTQPINSGEIRKTVAATGTLAAVDDVVVGAQLSGQITDIYVDFNDTVSADQLLAKIDPRTFQARLDQSQAQVAKTQADLRLQRIAIERAQINADQALRELHRAEALVAEKHISEDELDQYQTRVALTALEHQQAEAQLLALQATLQSNEANRDQAQIELDRTEIRAPIDGFVINRTIEAGQTVAASLNTPELFTLAKDLAQMEIEAYIDESDIGQIALDQRVEFNVDAFPDRQFQGKVQQIRRAPQSNSGVVSYTVIISANNRAGQLLPGMTANLELQIDTLRDTQRVPNAAIRLADRQPKPEESGRGGRGGQFELLDLTAEQRQAMRAASPQRARGEAGGDPRVSDRNREQSRQRMEQLLDTILTDEQKALKAQLDNGTIRPGHLLIMQDEQPELIAVQFGISDGDYTAVLSPDLTGLEVVTQMRSSL</sequence>
<proteinExistence type="inferred from homology"/>
<dbReference type="InterPro" id="IPR058625">
    <property type="entry name" value="MdtA-like_BSH"/>
</dbReference>
<dbReference type="PANTHER" id="PTHR32347">
    <property type="entry name" value="EFFLUX SYSTEM COMPONENT YKNX-RELATED"/>
    <property type="match status" value="1"/>
</dbReference>
<evidence type="ECO:0000313" key="10">
    <source>
        <dbReference type="Proteomes" id="UP001499988"/>
    </source>
</evidence>
<dbReference type="PANTHER" id="PTHR32347:SF14">
    <property type="entry name" value="EFFLUX SYSTEM COMPONENT YKNX-RELATED"/>
    <property type="match status" value="1"/>
</dbReference>
<dbReference type="Gene3D" id="2.40.30.170">
    <property type="match status" value="1"/>
</dbReference>
<feature type="domain" description="Multidrug resistance protein MdtA-like barrel-sandwich hybrid" evidence="7">
    <location>
        <begin position="57"/>
        <end position="221"/>
    </location>
</feature>
<comment type="caution">
    <text evidence="9">The sequence shown here is derived from an EMBL/GenBank/DDBJ whole genome shotgun (WGS) entry which is preliminary data.</text>
</comment>
<feature type="signal peptide" evidence="6">
    <location>
        <begin position="1"/>
        <end position="19"/>
    </location>
</feature>
<dbReference type="NCBIfam" id="TIGR01730">
    <property type="entry name" value="RND_mfp"/>
    <property type="match status" value="1"/>
</dbReference>
<dbReference type="RefSeq" id="WP_345332001.1">
    <property type="nucleotide sequence ID" value="NZ_BAABJZ010000002.1"/>
</dbReference>
<feature type="chain" id="PRO_5045905270" description="HlyD family secretion protein" evidence="6">
    <location>
        <begin position="20"/>
        <end position="460"/>
    </location>
</feature>
<evidence type="ECO:0000256" key="4">
    <source>
        <dbReference type="SAM" id="Coils"/>
    </source>
</evidence>
<dbReference type="InterPro" id="IPR050465">
    <property type="entry name" value="UPF0194_transport"/>
</dbReference>
<reference evidence="10" key="1">
    <citation type="journal article" date="2019" name="Int. J. Syst. Evol. Microbiol.">
        <title>The Global Catalogue of Microorganisms (GCM) 10K type strain sequencing project: providing services to taxonomists for standard genome sequencing and annotation.</title>
        <authorList>
            <consortium name="The Broad Institute Genomics Platform"/>
            <consortium name="The Broad Institute Genome Sequencing Center for Infectious Disease"/>
            <person name="Wu L."/>
            <person name="Ma J."/>
        </authorList>
    </citation>
    <scope>NUCLEOTIDE SEQUENCE [LARGE SCALE GENOMIC DNA]</scope>
    <source>
        <strain evidence="10">JCM 18401</strain>
    </source>
</reference>
<evidence type="ECO:0000256" key="5">
    <source>
        <dbReference type="SAM" id="MobiDB-lite"/>
    </source>
</evidence>
<evidence type="ECO:0000256" key="2">
    <source>
        <dbReference type="ARBA" id="ARBA00009477"/>
    </source>
</evidence>
<dbReference type="EMBL" id="BAABJZ010000002">
    <property type="protein sequence ID" value="GAA4871345.1"/>
    <property type="molecule type" value="Genomic_DNA"/>
</dbReference>
<evidence type="ECO:0000256" key="6">
    <source>
        <dbReference type="SAM" id="SignalP"/>
    </source>
</evidence>
<feature type="region of interest" description="Disordered" evidence="5">
    <location>
        <begin position="323"/>
        <end position="386"/>
    </location>
</feature>
<dbReference type="Proteomes" id="UP001499988">
    <property type="component" value="Unassembled WGS sequence"/>
</dbReference>
<keyword evidence="3 4" id="KW-0175">Coiled coil</keyword>
<dbReference type="Gene3D" id="2.40.50.100">
    <property type="match status" value="1"/>
</dbReference>
<feature type="coiled-coil region" evidence="4">
    <location>
        <begin position="110"/>
        <end position="196"/>
    </location>
</feature>
<dbReference type="Pfam" id="PF25917">
    <property type="entry name" value="BSH_RND"/>
    <property type="match status" value="1"/>
</dbReference>
<feature type="domain" description="CusB-like beta-barrel" evidence="8">
    <location>
        <begin position="235"/>
        <end position="309"/>
    </location>
</feature>
<evidence type="ECO:0000256" key="1">
    <source>
        <dbReference type="ARBA" id="ARBA00004196"/>
    </source>
</evidence>
<comment type="similarity">
    <text evidence="2">Belongs to the membrane fusion protein (MFP) (TC 8.A.1) family.</text>
</comment>
<organism evidence="9 10">
    <name type="scientific">Ferrimonas pelagia</name>
    <dbReference type="NCBI Taxonomy" id="1177826"/>
    <lineage>
        <taxon>Bacteria</taxon>
        <taxon>Pseudomonadati</taxon>
        <taxon>Pseudomonadota</taxon>
        <taxon>Gammaproteobacteria</taxon>
        <taxon>Alteromonadales</taxon>
        <taxon>Ferrimonadaceae</taxon>
        <taxon>Ferrimonas</taxon>
    </lineage>
</organism>
<dbReference type="InterPro" id="IPR058792">
    <property type="entry name" value="Beta-barrel_RND_2"/>
</dbReference>
<keyword evidence="6" id="KW-0732">Signal</keyword>
<dbReference type="Gene3D" id="1.10.287.470">
    <property type="entry name" value="Helix hairpin bin"/>
    <property type="match status" value="1"/>
</dbReference>
<feature type="compositionally biased region" description="Basic and acidic residues" evidence="5">
    <location>
        <begin position="366"/>
        <end position="386"/>
    </location>
</feature>
<comment type="subcellular location">
    <subcellularLocation>
        <location evidence="1">Cell envelope</location>
    </subcellularLocation>
</comment>
<dbReference type="SUPFAM" id="SSF111369">
    <property type="entry name" value="HlyD-like secretion proteins"/>
    <property type="match status" value="1"/>
</dbReference>
<dbReference type="Pfam" id="PF25954">
    <property type="entry name" value="Beta-barrel_RND_2"/>
    <property type="match status" value="1"/>
</dbReference>
<accession>A0ABP9E7C7</accession>
<gene>
    <name evidence="9" type="ORF">GCM10023333_00100</name>
</gene>
<evidence type="ECO:0000259" key="8">
    <source>
        <dbReference type="Pfam" id="PF25954"/>
    </source>
</evidence>
<evidence type="ECO:0000313" key="9">
    <source>
        <dbReference type="EMBL" id="GAA4871345.1"/>
    </source>
</evidence>
<feature type="compositionally biased region" description="Basic and acidic residues" evidence="5">
    <location>
        <begin position="326"/>
        <end position="338"/>
    </location>
</feature>
<dbReference type="InterPro" id="IPR006143">
    <property type="entry name" value="RND_pump_MFP"/>
</dbReference>